<organism evidence="1 2">
    <name type="scientific">Camellia sinensis</name>
    <name type="common">Tea plant</name>
    <name type="synonym">Thea sinensis</name>
    <dbReference type="NCBI Taxonomy" id="4442"/>
    <lineage>
        <taxon>Eukaryota</taxon>
        <taxon>Viridiplantae</taxon>
        <taxon>Streptophyta</taxon>
        <taxon>Embryophyta</taxon>
        <taxon>Tracheophyta</taxon>
        <taxon>Spermatophyta</taxon>
        <taxon>Magnoliopsida</taxon>
        <taxon>eudicotyledons</taxon>
        <taxon>Gunneridae</taxon>
        <taxon>Pentapetalae</taxon>
        <taxon>asterids</taxon>
        <taxon>Ericales</taxon>
        <taxon>Theaceae</taxon>
        <taxon>Camellia</taxon>
    </lineage>
</organism>
<dbReference type="PANTHER" id="PTHR35722">
    <property type="entry name" value="MAL D 1-ASSOCIATED PROTEIN"/>
    <property type="match status" value="1"/>
</dbReference>
<dbReference type="InterPro" id="IPR053346">
    <property type="entry name" value="Fra_a_1-associated"/>
</dbReference>
<evidence type="ECO:0000313" key="2">
    <source>
        <dbReference type="Proteomes" id="UP000593564"/>
    </source>
</evidence>
<accession>A0A7J7HBV8</accession>
<evidence type="ECO:0000313" key="1">
    <source>
        <dbReference type="EMBL" id="KAF5949266.1"/>
    </source>
</evidence>
<dbReference type="AlphaFoldDB" id="A0A7J7HBV8"/>
<dbReference type="Proteomes" id="UP000593564">
    <property type="component" value="Unassembled WGS sequence"/>
</dbReference>
<dbReference type="EMBL" id="JACBKZ010000005">
    <property type="protein sequence ID" value="KAF5949266.1"/>
    <property type="molecule type" value="Genomic_DNA"/>
</dbReference>
<comment type="caution">
    <text evidence="1">The sequence shown here is derived from an EMBL/GenBank/DDBJ whole genome shotgun (WGS) entry which is preliminary data.</text>
</comment>
<dbReference type="PANTHER" id="PTHR35722:SF1">
    <property type="entry name" value="MAL D 1-ASSOCIATED PROTEIN"/>
    <property type="match status" value="1"/>
</dbReference>
<name>A0A7J7HBV8_CAMSI</name>
<reference evidence="2" key="1">
    <citation type="journal article" date="2020" name="Nat. Commun.">
        <title>Genome assembly of wild tea tree DASZ reveals pedigree and selection history of tea varieties.</title>
        <authorList>
            <person name="Zhang W."/>
            <person name="Zhang Y."/>
            <person name="Qiu H."/>
            <person name="Guo Y."/>
            <person name="Wan H."/>
            <person name="Zhang X."/>
            <person name="Scossa F."/>
            <person name="Alseekh S."/>
            <person name="Zhang Q."/>
            <person name="Wang P."/>
            <person name="Xu L."/>
            <person name="Schmidt M.H."/>
            <person name="Jia X."/>
            <person name="Li D."/>
            <person name="Zhu A."/>
            <person name="Guo F."/>
            <person name="Chen W."/>
            <person name="Ni D."/>
            <person name="Usadel B."/>
            <person name="Fernie A.R."/>
            <person name="Wen W."/>
        </authorList>
    </citation>
    <scope>NUCLEOTIDE SEQUENCE [LARGE SCALE GENOMIC DNA]</scope>
    <source>
        <strain evidence="2">cv. G240</strain>
    </source>
</reference>
<protein>
    <submittedName>
        <fullName evidence="1">Uncharacterized protein</fullName>
    </submittedName>
</protein>
<proteinExistence type="predicted"/>
<sequence>MPTFEFNTASATTICNLESGMGWVWKKDEAEEDNSNPTFDDRCSTTKIVKSHCTTEEVEPGKFIRKCEKTEQILRDCVGRYGLDRDVAHPGQGVAQLSQASSSLADVFVILLPKL</sequence>
<reference evidence="1 2" key="2">
    <citation type="submission" date="2020-07" db="EMBL/GenBank/DDBJ databases">
        <title>Genome assembly of wild tea tree DASZ reveals pedigree and selection history of tea varieties.</title>
        <authorList>
            <person name="Zhang W."/>
        </authorList>
    </citation>
    <scope>NUCLEOTIDE SEQUENCE [LARGE SCALE GENOMIC DNA]</scope>
    <source>
        <strain evidence="2">cv. G240</strain>
        <tissue evidence="1">Leaf</tissue>
    </source>
</reference>
<keyword evidence="2" id="KW-1185">Reference proteome</keyword>
<gene>
    <name evidence="1" type="ORF">HYC85_011259</name>
</gene>